<accession>A0ABY5PFC0</accession>
<evidence type="ECO:0000259" key="1">
    <source>
        <dbReference type="Pfam" id="PF05050"/>
    </source>
</evidence>
<name>A0ABY5PFC0_9ACTN</name>
<dbReference type="NCBIfam" id="TIGR01444">
    <property type="entry name" value="fkbM_fam"/>
    <property type="match status" value="1"/>
</dbReference>
<organism evidence="2 3">
    <name type="scientific">Svornostia abyssi</name>
    <dbReference type="NCBI Taxonomy" id="2898438"/>
    <lineage>
        <taxon>Bacteria</taxon>
        <taxon>Bacillati</taxon>
        <taxon>Actinomycetota</taxon>
        <taxon>Thermoleophilia</taxon>
        <taxon>Solirubrobacterales</taxon>
        <taxon>Baekduiaceae</taxon>
        <taxon>Svornostia</taxon>
    </lineage>
</organism>
<dbReference type="PANTHER" id="PTHR34203:SF15">
    <property type="entry name" value="SLL1173 PROTEIN"/>
    <property type="match status" value="1"/>
</dbReference>
<dbReference type="InterPro" id="IPR029063">
    <property type="entry name" value="SAM-dependent_MTases_sf"/>
</dbReference>
<evidence type="ECO:0000313" key="2">
    <source>
        <dbReference type="EMBL" id="UUY03155.1"/>
    </source>
</evidence>
<reference evidence="3" key="1">
    <citation type="submission" date="2021-11" db="EMBL/GenBank/DDBJ databases">
        <title>Cultivation dependent microbiological survey of springs from the worlds oldest radium mine currently devoted to the extraction of radon-saturated water.</title>
        <authorList>
            <person name="Kapinusova G."/>
            <person name="Smrhova T."/>
            <person name="Strejcek M."/>
            <person name="Suman J."/>
            <person name="Jani K."/>
            <person name="Pajer P."/>
            <person name="Uhlik O."/>
        </authorList>
    </citation>
    <scope>NUCLEOTIDE SEQUENCE [LARGE SCALE GENOMIC DNA]</scope>
    <source>
        <strain evidence="3">J379</strain>
    </source>
</reference>
<dbReference type="Gene3D" id="3.40.50.150">
    <property type="entry name" value="Vaccinia Virus protein VP39"/>
    <property type="match status" value="1"/>
</dbReference>
<proteinExistence type="predicted"/>
<keyword evidence="2" id="KW-0489">Methyltransferase</keyword>
<feature type="domain" description="Methyltransferase FkbM" evidence="1">
    <location>
        <begin position="74"/>
        <end position="216"/>
    </location>
</feature>
<dbReference type="PANTHER" id="PTHR34203">
    <property type="entry name" value="METHYLTRANSFERASE, FKBM FAMILY PROTEIN"/>
    <property type="match status" value="1"/>
</dbReference>
<keyword evidence="3" id="KW-1185">Reference proteome</keyword>
<dbReference type="GO" id="GO:0008168">
    <property type="term" value="F:methyltransferase activity"/>
    <property type="evidence" value="ECO:0007669"/>
    <property type="project" value="UniProtKB-KW"/>
</dbReference>
<dbReference type="RefSeq" id="WP_353863668.1">
    <property type="nucleotide sequence ID" value="NZ_CP088295.1"/>
</dbReference>
<protein>
    <submittedName>
        <fullName evidence="2">FkbM family methyltransferase</fullName>
    </submittedName>
</protein>
<dbReference type="SUPFAM" id="SSF53335">
    <property type="entry name" value="S-adenosyl-L-methionine-dependent methyltransferases"/>
    <property type="match status" value="1"/>
</dbReference>
<dbReference type="Pfam" id="PF05050">
    <property type="entry name" value="Methyltransf_21"/>
    <property type="match status" value="1"/>
</dbReference>
<gene>
    <name evidence="2" type="ORF">LRS13_21165</name>
</gene>
<dbReference type="InterPro" id="IPR052514">
    <property type="entry name" value="SAM-dependent_MTase"/>
</dbReference>
<dbReference type="InterPro" id="IPR006342">
    <property type="entry name" value="FkbM_mtfrase"/>
</dbReference>
<dbReference type="EMBL" id="CP088295">
    <property type="protein sequence ID" value="UUY03155.1"/>
    <property type="molecule type" value="Genomic_DNA"/>
</dbReference>
<sequence length="237" mass="25827">MSVTAKLRPAKIRSALKRRWFERMVPRLDLTPMPGLVDVGTSYGGWTIPVDLVTADWTCWCIGAGGDITFDLQLLDRGALVRAFEPAPLYVEHAREQAAGRDRFTAQQVAIATEDGPLRLQVSHHEGSSSVSSANLYDTEDAFIEVPGRTLASLKAELGDERVDLLKLDIEGAEYDVMKGVDLQALGVSVFSTQLHHTGSVADARALIAGVQRQGYALVACRPVIKLTFVRKDLLPG</sequence>
<dbReference type="GO" id="GO:0032259">
    <property type="term" value="P:methylation"/>
    <property type="evidence" value="ECO:0007669"/>
    <property type="project" value="UniProtKB-KW"/>
</dbReference>
<keyword evidence="2" id="KW-0808">Transferase</keyword>
<dbReference type="Proteomes" id="UP001058860">
    <property type="component" value="Chromosome"/>
</dbReference>
<evidence type="ECO:0000313" key="3">
    <source>
        <dbReference type="Proteomes" id="UP001058860"/>
    </source>
</evidence>